<organism evidence="6 7">
    <name type="scientific">Actinophytocola xinjiangensis</name>
    <dbReference type="NCBI Taxonomy" id="485602"/>
    <lineage>
        <taxon>Bacteria</taxon>
        <taxon>Bacillati</taxon>
        <taxon>Actinomycetota</taxon>
        <taxon>Actinomycetes</taxon>
        <taxon>Pseudonocardiales</taxon>
        <taxon>Pseudonocardiaceae</taxon>
    </lineage>
</organism>
<dbReference type="PANTHER" id="PTHR42847">
    <property type="entry name" value="ALKANESULFONATE MONOOXYGENASE"/>
    <property type="match status" value="1"/>
</dbReference>
<reference evidence="6 7" key="1">
    <citation type="submission" date="2016-12" db="EMBL/GenBank/DDBJ databases">
        <title>The draft genome sequence of Actinophytocola xinjiangensis.</title>
        <authorList>
            <person name="Wang W."/>
            <person name="Yuan L."/>
        </authorList>
    </citation>
    <scope>NUCLEOTIDE SEQUENCE [LARGE SCALE GENOMIC DNA]</scope>
    <source>
        <strain evidence="6 7">CGMCC 4.4663</strain>
    </source>
</reference>
<dbReference type="SUPFAM" id="SSF51679">
    <property type="entry name" value="Bacterial luciferase-like"/>
    <property type="match status" value="1"/>
</dbReference>
<dbReference type="PANTHER" id="PTHR42847:SF4">
    <property type="entry name" value="ALKANESULFONATE MONOOXYGENASE-RELATED"/>
    <property type="match status" value="1"/>
</dbReference>
<dbReference type="Pfam" id="PF00296">
    <property type="entry name" value="Bac_luciferase"/>
    <property type="match status" value="1"/>
</dbReference>
<gene>
    <name evidence="6" type="ORF">BLA60_03810</name>
</gene>
<dbReference type="EMBL" id="MSIF01000001">
    <property type="protein sequence ID" value="OLF14270.1"/>
    <property type="molecule type" value="Genomic_DNA"/>
</dbReference>
<evidence type="ECO:0000256" key="2">
    <source>
        <dbReference type="ARBA" id="ARBA00022643"/>
    </source>
</evidence>
<keyword evidence="2" id="KW-0288">FMN</keyword>
<dbReference type="GO" id="GO:0008726">
    <property type="term" value="F:alkanesulfonate monooxygenase activity"/>
    <property type="evidence" value="ECO:0007669"/>
    <property type="project" value="TreeGrafter"/>
</dbReference>
<dbReference type="AlphaFoldDB" id="A0A7Z0WS07"/>
<evidence type="ECO:0000256" key="1">
    <source>
        <dbReference type="ARBA" id="ARBA00022630"/>
    </source>
</evidence>
<evidence type="ECO:0000256" key="3">
    <source>
        <dbReference type="ARBA" id="ARBA00023002"/>
    </source>
</evidence>
<evidence type="ECO:0000259" key="5">
    <source>
        <dbReference type="Pfam" id="PF00296"/>
    </source>
</evidence>
<dbReference type="InterPro" id="IPR050172">
    <property type="entry name" value="SsuD_RutA_monooxygenase"/>
</dbReference>
<dbReference type="InterPro" id="IPR036661">
    <property type="entry name" value="Luciferase-like_sf"/>
</dbReference>
<keyword evidence="3" id="KW-0560">Oxidoreductase</keyword>
<keyword evidence="1" id="KW-0285">Flavoprotein</keyword>
<evidence type="ECO:0000313" key="7">
    <source>
        <dbReference type="Proteomes" id="UP000185696"/>
    </source>
</evidence>
<sequence length="297" mass="32357">MEIGLVDLFDGSTERNPDFMARFGRTAEELGFTGIWLPEHIVFFDEYTSAYPYPEAPSATDPEQVERHNRTVDGTARVEAAEDQGLLDVLQAAVEVCAATTRLRVGSSVLLLPLRNPTLLTRDLMTVAALTDGRVDLGVGVGWSAEEFAACQTEFRTRGRRCGQGIAELTRLWDDPDGIYPRDPAPLPRVLVGGHSPAALRRAATAGTGWYPWNLTPSQFAEHHATYRAHLEEAGRDRSAQHVIVGLRFTGEVAALAPVVERYLDLGADGVNISLRMGAHDYADTMRTVSDALGLAA</sequence>
<accession>A0A7Z0WS07</accession>
<keyword evidence="7" id="KW-1185">Reference proteome</keyword>
<evidence type="ECO:0000313" key="6">
    <source>
        <dbReference type="EMBL" id="OLF14270.1"/>
    </source>
</evidence>
<dbReference type="Gene3D" id="3.20.20.30">
    <property type="entry name" value="Luciferase-like domain"/>
    <property type="match status" value="1"/>
</dbReference>
<evidence type="ECO:0000256" key="4">
    <source>
        <dbReference type="ARBA" id="ARBA00023033"/>
    </source>
</evidence>
<dbReference type="RefSeq" id="WP_075131217.1">
    <property type="nucleotide sequence ID" value="NZ_MSIF01000001.1"/>
</dbReference>
<dbReference type="InterPro" id="IPR011251">
    <property type="entry name" value="Luciferase-like_dom"/>
</dbReference>
<keyword evidence="4" id="KW-0503">Monooxygenase</keyword>
<comment type="caution">
    <text evidence="6">The sequence shown here is derived from an EMBL/GenBank/DDBJ whole genome shotgun (WGS) entry which is preliminary data.</text>
</comment>
<dbReference type="Proteomes" id="UP000185696">
    <property type="component" value="Unassembled WGS sequence"/>
</dbReference>
<dbReference type="GO" id="GO:0046306">
    <property type="term" value="P:alkanesulfonate catabolic process"/>
    <property type="evidence" value="ECO:0007669"/>
    <property type="project" value="TreeGrafter"/>
</dbReference>
<name>A0A7Z0WS07_9PSEU</name>
<feature type="domain" description="Luciferase-like" evidence="5">
    <location>
        <begin position="87"/>
        <end position="248"/>
    </location>
</feature>
<protein>
    <recommendedName>
        <fullName evidence="5">Luciferase-like domain-containing protein</fullName>
    </recommendedName>
</protein>
<dbReference type="OrthoDB" id="4074025at2"/>
<proteinExistence type="predicted"/>